<evidence type="ECO:0000313" key="1">
    <source>
        <dbReference type="EMBL" id="KAK6333210.1"/>
    </source>
</evidence>
<accession>A0AAN8R9C8</accession>
<dbReference type="AlphaFoldDB" id="A0AAN8R9C8"/>
<evidence type="ECO:0000313" key="2">
    <source>
        <dbReference type="Proteomes" id="UP001313282"/>
    </source>
</evidence>
<proteinExistence type="predicted"/>
<organism evidence="1 2">
    <name type="scientific">Orbilia javanica</name>
    <dbReference type="NCBI Taxonomy" id="47235"/>
    <lineage>
        <taxon>Eukaryota</taxon>
        <taxon>Fungi</taxon>
        <taxon>Dikarya</taxon>
        <taxon>Ascomycota</taxon>
        <taxon>Pezizomycotina</taxon>
        <taxon>Orbiliomycetes</taxon>
        <taxon>Orbiliales</taxon>
        <taxon>Orbiliaceae</taxon>
        <taxon>Orbilia</taxon>
    </lineage>
</organism>
<gene>
    <name evidence="1" type="ORF">TWF718_011032</name>
</gene>
<comment type="caution">
    <text evidence="1">The sequence shown here is derived from an EMBL/GenBank/DDBJ whole genome shotgun (WGS) entry which is preliminary data.</text>
</comment>
<reference evidence="1 2" key="1">
    <citation type="submission" date="2019-10" db="EMBL/GenBank/DDBJ databases">
        <authorList>
            <person name="Palmer J.M."/>
        </authorList>
    </citation>
    <scope>NUCLEOTIDE SEQUENCE [LARGE SCALE GENOMIC DNA]</scope>
    <source>
        <strain evidence="1 2">TWF718</strain>
    </source>
</reference>
<name>A0AAN8R9C8_9PEZI</name>
<dbReference type="Proteomes" id="UP001313282">
    <property type="component" value="Unassembled WGS sequence"/>
</dbReference>
<sequence length="551" mass="61489">MDQNDIPNTLAPKLDFRPTIDIVRDFDCALYLLGGILDYDDYPIDTTIASDGNLEHLLAYHIPTAAGSIQWVPGTDIKPYEPPRNIDQLYKNLATFNKVRAFCKENLEIELEKLRKEAEATVEYLASKNRFYEAGALVNFMVMSPNSYTTKAIEAQNADRANLGSPHLGALAENEKNCGQLFHYVKSATTPSASRPLVYRSMLQRNDLQNAEKILQKFIEKYLRGTLVQTEGRSKSYTSTVYHKIDPIEHRTCFWGVRNVQIFLQGFDLAAIRSKRNLFGETGLCVAGKHGLDSLELCIPGYHGADATDEVTTDARGSDITLTLVLAGCWNGTVSDVLRRAGDTRAGAFFSHAEVPGLQKIQEAFPDLCPNNWSYLDSYQLATLMGRLDFLEQMEAVAPNASASTYAKHDATKDGSVYNCLKGALPELPLGEYHPVILSALAGYTEITRYHLEKISNLDLFPVNARCGQLGALFLIAFKKDDLGLLDLLQEAAPFLELSNDERIALSRQAAELAMPSVFHIWMNSAWPDLAGTRVRKGLRIRRYRMRKCVS</sequence>
<protein>
    <submittedName>
        <fullName evidence="1">Uncharacterized protein</fullName>
    </submittedName>
</protein>
<keyword evidence="2" id="KW-1185">Reference proteome</keyword>
<dbReference type="EMBL" id="JAVHNR010000009">
    <property type="protein sequence ID" value="KAK6333210.1"/>
    <property type="molecule type" value="Genomic_DNA"/>
</dbReference>